<proteinExistence type="inferred from homology"/>
<keyword evidence="5" id="KW-0812">Transmembrane</keyword>
<organism evidence="10 11">
    <name type="scientific">Dreissena polymorpha</name>
    <name type="common">Zebra mussel</name>
    <name type="synonym">Mytilus polymorpha</name>
    <dbReference type="NCBI Taxonomy" id="45954"/>
    <lineage>
        <taxon>Eukaryota</taxon>
        <taxon>Metazoa</taxon>
        <taxon>Spiralia</taxon>
        <taxon>Lophotrochozoa</taxon>
        <taxon>Mollusca</taxon>
        <taxon>Bivalvia</taxon>
        <taxon>Autobranchia</taxon>
        <taxon>Heteroconchia</taxon>
        <taxon>Euheterodonta</taxon>
        <taxon>Imparidentia</taxon>
        <taxon>Neoheterodontei</taxon>
        <taxon>Myida</taxon>
        <taxon>Dreissenoidea</taxon>
        <taxon>Dreissenidae</taxon>
        <taxon>Dreissena</taxon>
    </lineage>
</organism>
<keyword evidence="3" id="KW-0328">Glycosyltransferase</keyword>
<dbReference type="Proteomes" id="UP000828390">
    <property type="component" value="Unassembled WGS sequence"/>
</dbReference>
<keyword evidence="6" id="KW-0735">Signal-anchor</keyword>
<evidence type="ECO:0000313" key="10">
    <source>
        <dbReference type="EMBL" id="KAH3832953.1"/>
    </source>
</evidence>
<keyword evidence="7" id="KW-1133">Transmembrane helix</keyword>
<evidence type="ECO:0008006" key="12">
    <source>
        <dbReference type="Google" id="ProtNLM"/>
    </source>
</evidence>
<reference evidence="10" key="1">
    <citation type="journal article" date="2019" name="bioRxiv">
        <title>The Genome of the Zebra Mussel, Dreissena polymorpha: A Resource for Invasive Species Research.</title>
        <authorList>
            <person name="McCartney M.A."/>
            <person name="Auch B."/>
            <person name="Kono T."/>
            <person name="Mallez S."/>
            <person name="Zhang Y."/>
            <person name="Obille A."/>
            <person name="Becker A."/>
            <person name="Abrahante J.E."/>
            <person name="Garbe J."/>
            <person name="Badalamenti J.P."/>
            <person name="Herman A."/>
            <person name="Mangelson H."/>
            <person name="Liachko I."/>
            <person name="Sullivan S."/>
            <person name="Sone E.D."/>
            <person name="Koren S."/>
            <person name="Silverstein K.A.T."/>
            <person name="Beckman K.B."/>
            <person name="Gohl D.M."/>
        </authorList>
    </citation>
    <scope>NUCLEOTIDE SEQUENCE</scope>
    <source>
        <strain evidence="10">Duluth1</strain>
        <tissue evidence="10">Whole animal</tissue>
    </source>
</reference>
<evidence type="ECO:0000256" key="7">
    <source>
        <dbReference type="ARBA" id="ARBA00022989"/>
    </source>
</evidence>
<keyword evidence="8" id="KW-0333">Golgi apparatus</keyword>
<evidence type="ECO:0000256" key="6">
    <source>
        <dbReference type="ARBA" id="ARBA00022968"/>
    </source>
</evidence>
<comment type="similarity">
    <text evidence="2">Belongs to the glycosyltransferase 31 family. Beta3-Gal-T subfamily.</text>
</comment>
<dbReference type="InterPro" id="IPR026050">
    <property type="entry name" value="C1GALT1/C1GALT1_chp1"/>
</dbReference>
<gene>
    <name evidence="10" type="ORF">DPMN_106249</name>
</gene>
<evidence type="ECO:0000256" key="9">
    <source>
        <dbReference type="ARBA" id="ARBA00023136"/>
    </source>
</evidence>
<evidence type="ECO:0000256" key="8">
    <source>
        <dbReference type="ARBA" id="ARBA00023034"/>
    </source>
</evidence>
<dbReference type="EMBL" id="JAIWYP010000004">
    <property type="protein sequence ID" value="KAH3832953.1"/>
    <property type="molecule type" value="Genomic_DNA"/>
</dbReference>
<accession>A0A9D4K4M4</accession>
<comment type="caution">
    <text evidence="10">The sequence shown here is derived from an EMBL/GenBank/DDBJ whole genome shotgun (WGS) entry which is preliminary data.</text>
</comment>
<dbReference type="InterPro" id="IPR002659">
    <property type="entry name" value="Glyco_trans_31"/>
</dbReference>
<reference evidence="10" key="2">
    <citation type="submission" date="2020-11" db="EMBL/GenBank/DDBJ databases">
        <authorList>
            <person name="McCartney M.A."/>
            <person name="Auch B."/>
            <person name="Kono T."/>
            <person name="Mallez S."/>
            <person name="Becker A."/>
            <person name="Gohl D.M."/>
            <person name="Silverstein K.A.T."/>
            <person name="Koren S."/>
            <person name="Bechman K.B."/>
            <person name="Herman A."/>
            <person name="Abrahante J.E."/>
            <person name="Garbe J."/>
        </authorList>
    </citation>
    <scope>NUCLEOTIDE SEQUENCE</scope>
    <source>
        <strain evidence="10">Duluth1</strain>
        <tissue evidence="10">Whole animal</tissue>
    </source>
</reference>
<dbReference type="PANTHER" id="PTHR23033">
    <property type="entry name" value="BETA1,3-GALACTOSYLTRANSFERASE"/>
    <property type="match status" value="1"/>
</dbReference>
<evidence type="ECO:0000256" key="5">
    <source>
        <dbReference type="ARBA" id="ARBA00022692"/>
    </source>
</evidence>
<evidence type="ECO:0000313" key="11">
    <source>
        <dbReference type="Proteomes" id="UP000828390"/>
    </source>
</evidence>
<comment type="subcellular location">
    <subcellularLocation>
        <location evidence="1">Golgi apparatus membrane</location>
        <topology evidence="1">Single-pass type II membrane protein</topology>
    </subcellularLocation>
</comment>
<keyword evidence="9" id="KW-0472">Membrane</keyword>
<keyword evidence="4" id="KW-0808">Transferase</keyword>
<evidence type="ECO:0000256" key="1">
    <source>
        <dbReference type="ARBA" id="ARBA00004323"/>
    </source>
</evidence>
<dbReference type="GO" id="GO:0016263">
    <property type="term" value="F:glycoprotein-N-acetylgalactosamine 3-beta-galactosyltransferase activity"/>
    <property type="evidence" value="ECO:0007669"/>
    <property type="project" value="TreeGrafter"/>
</dbReference>
<dbReference type="Gene3D" id="3.90.550.50">
    <property type="match status" value="1"/>
</dbReference>
<dbReference type="GO" id="GO:0000139">
    <property type="term" value="C:Golgi membrane"/>
    <property type="evidence" value="ECO:0007669"/>
    <property type="project" value="UniProtKB-SubCell"/>
</dbReference>
<evidence type="ECO:0000256" key="3">
    <source>
        <dbReference type="ARBA" id="ARBA00022676"/>
    </source>
</evidence>
<keyword evidence="11" id="KW-1185">Reference proteome</keyword>
<dbReference type="PANTHER" id="PTHR23033:SF14">
    <property type="entry name" value="GLYCOPROTEIN-N-ACETYLGALACTOSAMINE 3-BETA-GALACTOSYLTRANSFERASE 1-RELATED"/>
    <property type="match status" value="1"/>
</dbReference>
<sequence length="84" mass="9885">MGTDIMFIDTQEGYDNLTEKFREILQLLNLQEMEHFDWFLKADDDTYVIMENMRFLLKGLNPETPAYLGKCRLLPGITSHNGKR</sequence>
<evidence type="ECO:0000256" key="4">
    <source>
        <dbReference type="ARBA" id="ARBA00022679"/>
    </source>
</evidence>
<dbReference type="Pfam" id="PF01762">
    <property type="entry name" value="Galactosyl_T"/>
    <property type="match status" value="1"/>
</dbReference>
<name>A0A9D4K4M4_DREPO</name>
<evidence type="ECO:0000256" key="2">
    <source>
        <dbReference type="ARBA" id="ARBA00006462"/>
    </source>
</evidence>
<protein>
    <recommendedName>
        <fullName evidence="12">N-acetylgalactosaminide beta-1,3-galactosyltransferase</fullName>
    </recommendedName>
</protein>
<dbReference type="AlphaFoldDB" id="A0A9D4K4M4"/>